<dbReference type="EC" id="2.4.2.10" evidence="2 6"/>
<comment type="caution">
    <text evidence="6">Lacks conserved residue(s) required for the propagation of feature annotation.</text>
</comment>
<dbReference type="PANTHER" id="PTHR19278">
    <property type="entry name" value="OROTATE PHOSPHORIBOSYLTRANSFERASE"/>
    <property type="match status" value="1"/>
</dbReference>
<evidence type="ECO:0000256" key="2">
    <source>
        <dbReference type="ARBA" id="ARBA00011971"/>
    </source>
</evidence>
<dbReference type="InterPro" id="IPR000836">
    <property type="entry name" value="PRTase_dom"/>
</dbReference>
<dbReference type="HAMAP" id="MF_01208">
    <property type="entry name" value="PyrE"/>
    <property type="match status" value="1"/>
</dbReference>
<evidence type="ECO:0000313" key="9">
    <source>
        <dbReference type="Proteomes" id="UP000485880"/>
    </source>
</evidence>
<feature type="binding site" evidence="6">
    <location>
        <position position="157"/>
    </location>
    <ligand>
        <name>orotate</name>
        <dbReference type="ChEBI" id="CHEBI:30839"/>
    </ligand>
</feature>
<proteinExistence type="inferred from homology"/>
<evidence type="ECO:0000256" key="3">
    <source>
        <dbReference type="ARBA" id="ARBA00022676"/>
    </source>
</evidence>
<evidence type="ECO:0000256" key="5">
    <source>
        <dbReference type="ARBA" id="ARBA00022975"/>
    </source>
</evidence>
<sequence>MPISANKLGQGGPIDRKGMELMNAPSPEKQIIARETAKMLIEVEAILFNAEKPFIFTSGWASPVYTDMRKIISYPRLRTRLIDFAVTTIEREIGYERLDVVSGGETAGIPYAAWLADRLMLPMQYIRKKPKGFGRNARIEGDLHEGGRALLVEDLATDGRSKVSFCEALREAGQSCDHAFVFFFYDIFPQTASIMADIGVTLHYLVTWRDVLAAARENTYFKSQTLDEVEKFLGAPAEWSAAHGGVLEIKG</sequence>
<evidence type="ECO:0000256" key="7">
    <source>
        <dbReference type="SAM" id="MobiDB-lite"/>
    </source>
</evidence>
<evidence type="ECO:0000256" key="1">
    <source>
        <dbReference type="ARBA" id="ARBA00004889"/>
    </source>
</evidence>
<comment type="pathway">
    <text evidence="1 6">Pyrimidine metabolism; UMP biosynthesis via de novo pathway; UMP from orotate: step 1/2.</text>
</comment>
<dbReference type="UniPathway" id="UPA00070">
    <property type="reaction ID" value="UER00119"/>
</dbReference>
<dbReference type="InterPro" id="IPR023031">
    <property type="entry name" value="OPRT"/>
</dbReference>
<dbReference type="CDD" id="cd06223">
    <property type="entry name" value="PRTases_typeI"/>
    <property type="match status" value="1"/>
</dbReference>
<dbReference type="GO" id="GO:0044205">
    <property type="term" value="P:'de novo' UMP biosynthetic process"/>
    <property type="evidence" value="ECO:0007669"/>
    <property type="project" value="UniProtKB-UniRule"/>
</dbReference>
<feature type="binding site" description="in other chain" evidence="6">
    <location>
        <position position="128"/>
    </location>
    <ligand>
        <name>5-phospho-alpha-D-ribose 1-diphosphate</name>
        <dbReference type="ChEBI" id="CHEBI:58017"/>
        <note>ligand shared between dimeric partners</note>
    </ligand>
</feature>
<feature type="binding site" evidence="6">
    <location>
        <position position="131"/>
    </location>
    <ligand>
        <name>5-phospho-alpha-D-ribose 1-diphosphate</name>
        <dbReference type="ChEBI" id="CHEBI:58017"/>
        <note>ligand shared between dimeric partners</note>
    </ligand>
</feature>
<dbReference type="Proteomes" id="UP000485880">
    <property type="component" value="Unassembled WGS sequence"/>
</dbReference>
<evidence type="ECO:0000256" key="4">
    <source>
        <dbReference type="ARBA" id="ARBA00022679"/>
    </source>
</evidence>
<comment type="caution">
    <text evidence="8">The sequence shown here is derived from an EMBL/GenBank/DDBJ whole genome shotgun (WGS) entry which is preliminary data.</text>
</comment>
<protein>
    <recommendedName>
        <fullName evidence="2 6">Orotate phosphoribosyltransferase</fullName>
        <shortName evidence="6">OPRT</shortName>
        <shortName evidence="6">OPRTase</shortName>
        <ecNumber evidence="2 6">2.4.2.10</ecNumber>
    </recommendedName>
</protein>
<dbReference type="GO" id="GO:0004588">
    <property type="term" value="F:orotate phosphoribosyltransferase activity"/>
    <property type="evidence" value="ECO:0007669"/>
    <property type="project" value="UniProtKB-UniRule"/>
</dbReference>
<dbReference type="SUPFAM" id="SSF53271">
    <property type="entry name" value="PRTase-like"/>
    <property type="match status" value="1"/>
</dbReference>
<dbReference type="AlphaFoldDB" id="A0A8B6M4S0"/>
<dbReference type="EMBL" id="CABFMQ020000076">
    <property type="protein sequence ID" value="VTZ49815.1"/>
    <property type="molecule type" value="Genomic_DNA"/>
</dbReference>
<dbReference type="InterPro" id="IPR029057">
    <property type="entry name" value="PRTase-like"/>
</dbReference>
<dbReference type="NCBIfam" id="NF001729">
    <property type="entry name" value="PRK00455.1-3"/>
    <property type="match status" value="1"/>
</dbReference>
<name>A0A8B6M4S0_METTU</name>
<comment type="function">
    <text evidence="6">Catalyzes the transfer of a ribosyl phosphate group from 5-phosphoribose 1-diphosphate to orotate, leading to the formation of orotidine monophosphate (OMP).</text>
</comment>
<organism evidence="8 9">
    <name type="scientific">Methylocella tundrae</name>
    <dbReference type="NCBI Taxonomy" id="227605"/>
    <lineage>
        <taxon>Bacteria</taxon>
        <taxon>Pseudomonadati</taxon>
        <taxon>Pseudomonadota</taxon>
        <taxon>Alphaproteobacteria</taxon>
        <taxon>Hyphomicrobiales</taxon>
        <taxon>Beijerinckiaceae</taxon>
        <taxon>Methylocella</taxon>
    </lineage>
</organism>
<dbReference type="PANTHER" id="PTHR19278:SF9">
    <property type="entry name" value="URIDINE 5'-MONOPHOSPHATE SYNTHASE"/>
    <property type="match status" value="1"/>
</dbReference>
<dbReference type="GO" id="GO:0000287">
    <property type="term" value="F:magnesium ion binding"/>
    <property type="evidence" value="ECO:0007669"/>
    <property type="project" value="UniProtKB-UniRule"/>
</dbReference>
<accession>A0A8B6M4S0</accession>
<keyword evidence="6" id="KW-0460">Magnesium</keyword>
<comment type="catalytic activity">
    <reaction evidence="6">
        <text>orotidine 5'-phosphate + diphosphate = orotate + 5-phospho-alpha-D-ribose 1-diphosphate</text>
        <dbReference type="Rhea" id="RHEA:10380"/>
        <dbReference type="ChEBI" id="CHEBI:30839"/>
        <dbReference type="ChEBI" id="CHEBI:33019"/>
        <dbReference type="ChEBI" id="CHEBI:57538"/>
        <dbReference type="ChEBI" id="CHEBI:58017"/>
        <dbReference type="EC" id="2.4.2.10"/>
    </reaction>
</comment>
<dbReference type="GO" id="GO:0019856">
    <property type="term" value="P:pyrimidine nucleobase biosynthetic process"/>
    <property type="evidence" value="ECO:0007669"/>
    <property type="project" value="TreeGrafter"/>
</dbReference>
<comment type="subunit">
    <text evidence="6">Homodimer.</text>
</comment>
<keyword evidence="3 6" id="KW-0328">Glycosyltransferase</keyword>
<gene>
    <name evidence="6 8" type="primary">pyrE</name>
    <name evidence="8" type="ORF">MPC4_20025</name>
</gene>
<comment type="similarity">
    <text evidence="6">Belongs to the purine/pyrimidine phosphoribosyltransferase family. PyrE subfamily.</text>
</comment>
<evidence type="ECO:0000313" key="8">
    <source>
        <dbReference type="EMBL" id="VTZ49815.1"/>
    </source>
</evidence>
<evidence type="ECO:0000256" key="6">
    <source>
        <dbReference type="HAMAP-Rule" id="MF_01208"/>
    </source>
</evidence>
<keyword evidence="5 6" id="KW-0665">Pyrimidine biosynthesis</keyword>
<keyword evidence="4 6" id="KW-0808">Transferase</keyword>
<keyword evidence="9" id="KW-1185">Reference proteome</keyword>
<feature type="binding site" evidence="6">
    <location>
        <position position="127"/>
    </location>
    <ligand>
        <name>5-phospho-alpha-D-ribose 1-diphosphate</name>
        <dbReference type="ChEBI" id="CHEBI:58017"/>
        <note>ligand shared between dimeric partners</note>
    </ligand>
</feature>
<feature type="region of interest" description="Disordered" evidence="7">
    <location>
        <begin position="1"/>
        <end position="20"/>
    </location>
</feature>
<feature type="binding site" description="in other chain" evidence="6">
    <location>
        <begin position="153"/>
        <end position="161"/>
    </location>
    <ligand>
        <name>5-phospho-alpha-D-ribose 1-diphosphate</name>
        <dbReference type="ChEBI" id="CHEBI:58017"/>
        <note>ligand shared between dimeric partners</note>
    </ligand>
</feature>
<dbReference type="Gene3D" id="3.40.50.2020">
    <property type="match status" value="1"/>
</dbReference>
<reference evidence="8 9" key="1">
    <citation type="submission" date="2019-05" db="EMBL/GenBank/DDBJ databases">
        <authorList>
            <person name="Farhan Ul Haque M."/>
        </authorList>
    </citation>
    <scope>NUCLEOTIDE SEQUENCE [LARGE SCALE GENOMIC DNA]</scope>
    <source>
        <strain evidence="8">2</strain>
    </source>
</reference>
<comment type="cofactor">
    <cofactor evidence="6">
        <name>Mg(2+)</name>
        <dbReference type="ChEBI" id="CHEBI:18420"/>
    </cofactor>
</comment>